<evidence type="ECO:0000313" key="2">
    <source>
        <dbReference type="Proteomes" id="UP000799777"/>
    </source>
</evidence>
<keyword evidence="2" id="KW-1185">Reference proteome</keyword>
<comment type="caution">
    <text evidence="1">The sequence shown here is derived from an EMBL/GenBank/DDBJ whole genome shotgun (WGS) entry which is preliminary data.</text>
</comment>
<dbReference type="AlphaFoldDB" id="A0A9P4GWX7"/>
<protein>
    <submittedName>
        <fullName evidence="1">Uncharacterized protein</fullName>
    </submittedName>
</protein>
<proteinExistence type="predicted"/>
<dbReference type="EMBL" id="ML978469">
    <property type="protein sequence ID" value="KAF2022701.1"/>
    <property type="molecule type" value="Genomic_DNA"/>
</dbReference>
<evidence type="ECO:0000313" key="1">
    <source>
        <dbReference type="EMBL" id="KAF2022701.1"/>
    </source>
</evidence>
<reference evidence="1" key="1">
    <citation type="journal article" date="2020" name="Stud. Mycol.">
        <title>101 Dothideomycetes genomes: a test case for predicting lifestyles and emergence of pathogens.</title>
        <authorList>
            <person name="Haridas S."/>
            <person name="Albert R."/>
            <person name="Binder M."/>
            <person name="Bloem J."/>
            <person name="Labutti K."/>
            <person name="Salamov A."/>
            <person name="Andreopoulos B."/>
            <person name="Baker S."/>
            <person name="Barry K."/>
            <person name="Bills G."/>
            <person name="Bluhm B."/>
            <person name="Cannon C."/>
            <person name="Castanera R."/>
            <person name="Culley D."/>
            <person name="Daum C."/>
            <person name="Ezra D."/>
            <person name="Gonzalez J."/>
            <person name="Henrissat B."/>
            <person name="Kuo A."/>
            <person name="Liang C."/>
            <person name="Lipzen A."/>
            <person name="Lutzoni F."/>
            <person name="Magnuson J."/>
            <person name="Mondo S."/>
            <person name="Nolan M."/>
            <person name="Ohm R."/>
            <person name="Pangilinan J."/>
            <person name="Park H.-J."/>
            <person name="Ramirez L."/>
            <person name="Alfaro M."/>
            <person name="Sun H."/>
            <person name="Tritt A."/>
            <person name="Yoshinaga Y."/>
            <person name="Zwiers L.-H."/>
            <person name="Turgeon B."/>
            <person name="Goodwin S."/>
            <person name="Spatafora J."/>
            <person name="Crous P."/>
            <person name="Grigoriev I."/>
        </authorList>
    </citation>
    <scope>NUCLEOTIDE SEQUENCE</scope>
    <source>
        <strain evidence="1">CBS 110217</strain>
    </source>
</reference>
<accession>A0A9P4GWX7</accession>
<dbReference type="OrthoDB" id="3799380at2759"/>
<dbReference type="Proteomes" id="UP000799777">
    <property type="component" value="Unassembled WGS sequence"/>
</dbReference>
<gene>
    <name evidence="1" type="ORF">EK21DRAFT_119479</name>
</gene>
<organism evidence="1 2">
    <name type="scientific">Setomelanomma holmii</name>
    <dbReference type="NCBI Taxonomy" id="210430"/>
    <lineage>
        <taxon>Eukaryota</taxon>
        <taxon>Fungi</taxon>
        <taxon>Dikarya</taxon>
        <taxon>Ascomycota</taxon>
        <taxon>Pezizomycotina</taxon>
        <taxon>Dothideomycetes</taxon>
        <taxon>Pleosporomycetidae</taxon>
        <taxon>Pleosporales</taxon>
        <taxon>Pleosporineae</taxon>
        <taxon>Phaeosphaeriaceae</taxon>
        <taxon>Setomelanomma</taxon>
    </lineage>
</organism>
<name>A0A9P4GWX7_9PLEO</name>
<sequence>MLRPFDIAKFLTAVDCEISEEEREVHMAPILDLIDDTAPLERLIAASVRVFFLGNDLRLLIERLRDPSRYLESYATNHTLNVLAIPIRGELED</sequence>